<proteinExistence type="predicted"/>
<dbReference type="PANTHER" id="PTHR47691">
    <property type="entry name" value="REGULATOR-RELATED"/>
    <property type="match status" value="1"/>
</dbReference>
<dbReference type="GO" id="GO:0003677">
    <property type="term" value="F:DNA binding"/>
    <property type="evidence" value="ECO:0007669"/>
    <property type="project" value="InterPro"/>
</dbReference>
<name>A0A0N7F5R6_9PSEU</name>
<protein>
    <recommendedName>
        <fullName evidence="1">Bacterial transcriptional activator domain-containing protein</fullName>
    </recommendedName>
</protein>
<dbReference type="SUPFAM" id="SSF52540">
    <property type="entry name" value="P-loop containing nucleoside triphosphate hydrolases"/>
    <property type="match status" value="1"/>
</dbReference>
<dbReference type="AlphaFoldDB" id="A0A0N7F5R6"/>
<reference evidence="2 3" key="1">
    <citation type="submission" date="2015-07" db="EMBL/GenBank/DDBJ databases">
        <title>Genome sequencing of Kibdelosporangium phytohabitans.</title>
        <authorList>
            <person name="Qin S."/>
            <person name="Xing K."/>
        </authorList>
    </citation>
    <scope>NUCLEOTIDE SEQUENCE [LARGE SCALE GENOMIC DNA]</scope>
    <source>
        <strain evidence="2 3">KLBMP1111</strain>
    </source>
</reference>
<dbReference type="InterPro" id="IPR005158">
    <property type="entry name" value="BTAD"/>
</dbReference>
<organism evidence="2 3">
    <name type="scientific">Kibdelosporangium phytohabitans</name>
    <dbReference type="NCBI Taxonomy" id="860235"/>
    <lineage>
        <taxon>Bacteria</taxon>
        <taxon>Bacillati</taxon>
        <taxon>Actinomycetota</taxon>
        <taxon>Actinomycetes</taxon>
        <taxon>Pseudonocardiales</taxon>
        <taxon>Pseudonocardiaceae</taxon>
        <taxon>Kibdelosporangium</taxon>
    </lineage>
</organism>
<dbReference type="STRING" id="860235.AOZ06_22435"/>
<dbReference type="PRINTS" id="PR00364">
    <property type="entry name" value="DISEASERSIST"/>
</dbReference>
<dbReference type="Pfam" id="PF03704">
    <property type="entry name" value="BTAD"/>
    <property type="match status" value="1"/>
</dbReference>
<dbReference type="OrthoDB" id="9812579at2"/>
<dbReference type="SUPFAM" id="SSF48452">
    <property type="entry name" value="TPR-like"/>
    <property type="match status" value="2"/>
</dbReference>
<dbReference type="Gene3D" id="1.25.40.10">
    <property type="entry name" value="Tetratricopeptide repeat domain"/>
    <property type="match status" value="2"/>
</dbReference>
<evidence type="ECO:0000313" key="2">
    <source>
        <dbReference type="EMBL" id="ALG14975.1"/>
    </source>
</evidence>
<sequence length="1029" mass="110580">MSVDLVLLSRVSCRGHQITGPRMRNLLALLAADLRPGCSAARLVRELWWDERPANPSKALQILVSRTRSQLGPDLITSTANGYRLSLGETQVDASAVLLAGSTSAQLLRDGDFEAALGQAEAGLAHWADAEPGEPEPADPLSALRAERLTTYRSLVRTRALALSRLDRDGEATDLLAAVLHDRPQDEEVLLELLRCEASTASASVALTRYEAYRRALRDELGTDPGHALQEMYQQLLNGTAPVVRSGVPHEPNALLGRDDDIVAVTRMTRSSRVTSIVGTGGLGKTRLAYTVSRRAQQHTVHFVPLVGVTSDDAVAAHVASALGAGAASPTTIAAALNSGPALLVLDNCEHVVGGVADLVQALVSMTQDLRVLATSRAPLGLSSESVYLLGELSLPASVELFSHRAKAARPTVELAVAAVEQVCRELEGLPLAIELAAARVRVMSVPDIAARLPDRFALLRGGARDAPERHRALGAVIDWSWNLLDADGRAAMRSLSVFPGGFTAQAAAHVLGVGDASDVLTQLTDQSLLKVADTPAGARLHMLETVREFSAAQRNTAENEEVVTRFVAWARDFGMAHHESVFGADPIPSARMIRAEVDNLALAVRHALSRADGGSVAAVAAVLGCLWLMESNFARMTALTAQTGWLLSHLRPNPAHAEVVRTTAVLSTVNSFFARGPHATRSLAVLRRLPLAPPDTVVRAAHRMLLASAPLPEQERRMPFIAFIANAAETFQRQNDNDLDNALVAAERMLDEATALRSPLLEVFAHSRIGELGLETGHGDRTRRHLAATLPILAELGAPSNMVRLRWALAMANLQTGDLDQAERWVDEAIQPGDDAVGLGLRAEIMLGRGQVEAGLRSWRRVADQLRPSEDPIVGIDHTVQEWWLREVQSVTVVAHARHGRLDLVRDVVGQLPVALTDVLTRRPSIVHYPVYGAMLLAIGVADIADGRPGVRAIALAERLRFSRGYQPTMSPGRARETAERADMAAYADARSEYAATRADGLVAAAMAVLRDRDQPAGSRLITARAHR</sequence>
<gene>
    <name evidence="2" type="ORF">AOZ06_22435</name>
</gene>
<dbReference type="Gene3D" id="1.10.10.10">
    <property type="entry name" value="Winged helix-like DNA-binding domain superfamily/Winged helix DNA-binding domain"/>
    <property type="match status" value="1"/>
</dbReference>
<evidence type="ECO:0000313" key="3">
    <source>
        <dbReference type="Proteomes" id="UP000063699"/>
    </source>
</evidence>
<dbReference type="EMBL" id="CP012752">
    <property type="protein sequence ID" value="ALG14975.1"/>
    <property type="molecule type" value="Genomic_DNA"/>
</dbReference>
<evidence type="ECO:0000259" key="1">
    <source>
        <dbReference type="SMART" id="SM01043"/>
    </source>
</evidence>
<dbReference type="KEGG" id="kphy:AOZ06_22435"/>
<dbReference type="Proteomes" id="UP000063699">
    <property type="component" value="Chromosome"/>
</dbReference>
<dbReference type="RefSeq" id="WP_054296829.1">
    <property type="nucleotide sequence ID" value="NZ_CP012752.1"/>
</dbReference>
<keyword evidence="3" id="KW-1185">Reference proteome</keyword>
<accession>A0A0N7F5R6</accession>
<dbReference type="InterPro" id="IPR027417">
    <property type="entry name" value="P-loop_NTPase"/>
</dbReference>
<dbReference type="InterPro" id="IPR036388">
    <property type="entry name" value="WH-like_DNA-bd_sf"/>
</dbReference>
<dbReference type="GO" id="GO:0006355">
    <property type="term" value="P:regulation of DNA-templated transcription"/>
    <property type="evidence" value="ECO:0007669"/>
    <property type="project" value="InterPro"/>
</dbReference>
<dbReference type="InterPro" id="IPR016032">
    <property type="entry name" value="Sig_transdc_resp-reg_C-effctor"/>
</dbReference>
<dbReference type="PANTHER" id="PTHR47691:SF3">
    <property type="entry name" value="HTH-TYPE TRANSCRIPTIONAL REGULATOR RV0890C-RELATED"/>
    <property type="match status" value="1"/>
</dbReference>
<dbReference type="SMART" id="SM01043">
    <property type="entry name" value="BTAD"/>
    <property type="match status" value="1"/>
</dbReference>
<feature type="domain" description="Bacterial transcriptional activator" evidence="1">
    <location>
        <begin position="92"/>
        <end position="237"/>
    </location>
</feature>
<dbReference type="InterPro" id="IPR011990">
    <property type="entry name" value="TPR-like_helical_dom_sf"/>
</dbReference>
<dbReference type="SUPFAM" id="SSF46894">
    <property type="entry name" value="C-terminal effector domain of the bipartite response regulators"/>
    <property type="match status" value="1"/>
</dbReference>